<comment type="similarity">
    <text evidence="8">Belongs to the CobB/CbiA family.</text>
</comment>
<dbReference type="InterPro" id="IPR027417">
    <property type="entry name" value="P-loop_NTPase"/>
</dbReference>
<dbReference type="HAMAP" id="MF_00027">
    <property type="entry name" value="CobB_CbiA"/>
    <property type="match status" value="1"/>
</dbReference>
<keyword evidence="2 8" id="KW-0169">Cobalamin biosynthesis</keyword>
<dbReference type="Gene3D" id="3.40.50.300">
    <property type="entry name" value="P-loop containing nucleotide triphosphate hydrolases"/>
    <property type="match status" value="2"/>
</dbReference>
<keyword evidence="4 8" id="KW-0547">Nucleotide-binding</keyword>
<dbReference type="GO" id="GO:0005524">
    <property type="term" value="F:ATP binding"/>
    <property type="evidence" value="ECO:0007669"/>
    <property type="project" value="UniProtKB-UniRule"/>
</dbReference>
<dbReference type="CDD" id="cd03130">
    <property type="entry name" value="GATase1_CobB"/>
    <property type="match status" value="1"/>
</dbReference>
<dbReference type="Proteomes" id="UP000218542">
    <property type="component" value="Unassembled WGS sequence"/>
</dbReference>
<dbReference type="UniPathway" id="UPA00148">
    <property type="reaction ID" value="UER00231"/>
</dbReference>
<comment type="domain">
    <text evidence="8">Comprises of two domains. The C-terminal domain contains the binding site for glutamine and catalyzes the hydrolysis of this substrate to glutamate and ammonia. The N-terminal domain is anticipated to bind ATP and cobyrinate and catalyzes the ultimate synthesis of the diamide product. The ammonia produced via the glutaminase domain is probably translocated to the adjacent domain via a molecular tunnel, where it reacts with an activated intermediate.</text>
</comment>
<evidence type="ECO:0000313" key="11">
    <source>
        <dbReference type="EMBL" id="GAX61609.1"/>
    </source>
</evidence>
<dbReference type="Pfam" id="PF07685">
    <property type="entry name" value="GATase_3"/>
    <property type="match status" value="1"/>
</dbReference>
<evidence type="ECO:0000256" key="8">
    <source>
        <dbReference type="HAMAP-Rule" id="MF_00027"/>
    </source>
</evidence>
<gene>
    <name evidence="8" type="primary">cbiA</name>
    <name evidence="11" type="ORF">SCALIN_C27_0003</name>
</gene>
<sequence length="464" mass="51835">MISGTHSGVGKTSVTLAIMAGLTRAGLRVGAYKVGPDYIDPSYHTVATNRASHNLDEWMMGKDACQWLFEKTSQDCDIAVIEGVMGLFDGVSPTTDEGSSSALAKLLKTPVILVVDAGKMARSAAAMIKGYQTLDADIHICGVILNKVAGENHLKLLTEAVEAYNHIPVLGTLFKNEDIMIPERHLGLKTASENEELHDCLTRLEECCQKIDLEQIMIHAKRAQKDSLSVKPFNIIPEATLPQEPIRIAYAYDRAFQFYYQANLDFLKNCGAELIAFSPLEDTTLPENIHGFYFCGGFPEVYAKEIKENQDMHALIKQAIKDGIPTYAECGGLIYLAESVKSLDGKVFPMLGIIPGQIEMTKKLVNFGYCENEMLDDCFLGRKGEQFRGHEFHYSQWNGEGVAAIHRSIKKRKGQERDEGYCLNNVLASYVHCHFLSYPQRARHFLAQAQNFHQLQQRKDQVYA</sequence>
<evidence type="ECO:0000256" key="5">
    <source>
        <dbReference type="ARBA" id="ARBA00022840"/>
    </source>
</evidence>
<evidence type="ECO:0000256" key="1">
    <source>
        <dbReference type="ARBA" id="ARBA00001946"/>
    </source>
</evidence>
<evidence type="ECO:0000256" key="2">
    <source>
        <dbReference type="ARBA" id="ARBA00022573"/>
    </source>
</evidence>
<dbReference type="NCBIfam" id="TIGR00379">
    <property type="entry name" value="cobB"/>
    <property type="match status" value="1"/>
</dbReference>
<dbReference type="EC" id="6.3.5.11" evidence="8"/>
<dbReference type="InterPro" id="IPR029062">
    <property type="entry name" value="Class_I_gatase-like"/>
</dbReference>
<keyword evidence="5 8" id="KW-0067">ATP-binding</keyword>
<evidence type="ECO:0000256" key="4">
    <source>
        <dbReference type="ARBA" id="ARBA00022741"/>
    </source>
</evidence>
<evidence type="ECO:0000256" key="6">
    <source>
        <dbReference type="ARBA" id="ARBA00022842"/>
    </source>
</evidence>
<evidence type="ECO:0000256" key="3">
    <source>
        <dbReference type="ARBA" id="ARBA00022598"/>
    </source>
</evidence>
<dbReference type="PANTHER" id="PTHR43873:SF1">
    <property type="entry name" value="COBYRINATE A,C-DIAMIDE SYNTHASE"/>
    <property type="match status" value="1"/>
</dbReference>
<dbReference type="NCBIfam" id="NF002204">
    <property type="entry name" value="PRK01077.1"/>
    <property type="match status" value="1"/>
</dbReference>
<dbReference type="InterPro" id="IPR004484">
    <property type="entry name" value="CbiA/CobB_synth"/>
</dbReference>
<evidence type="ECO:0000313" key="12">
    <source>
        <dbReference type="Proteomes" id="UP000218542"/>
    </source>
</evidence>
<dbReference type="GO" id="GO:0042242">
    <property type="term" value="F:cobyrinic acid a,c-diamide synthase activity"/>
    <property type="evidence" value="ECO:0007669"/>
    <property type="project" value="UniProtKB-UniRule"/>
</dbReference>
<keyword evidence="7 8" id="KW-0315">Glutamine amidotransferase</keyword>
<comment type="caution">
    <text evidence="11">The sequence shown here is derived from an EMBL/GenBank/DDBJ whole genome shotgun (WGS) entry which is preliminary data.</text>
</comment>
<evidence type="ECO:0000259" key="10">
    <source>
        <dbReference type="Pfam" id="PF07685"/>
    </source>
</evidence>
<accession>A0A286U0D7</accession>
<dbReference type="Pfam" id="PF01656">
    <property type="entry name" value="CbiA"/>
    <property type="match status" value="1"/>
</dbReference>
<dbReference type="InterPro" id="IPR011698">
    <property type="entry name" value="GATase_3"/>
</dbReference>
<proteinExistence type="inferred from homology"/>
<keyword evidence="3 8" id="KW-0436">Ligase</keyword>
<comment type="catalytic activity">
    <reaction evidence="8">
        <text>cob(II)yrinate + 2 L-glutamine + 2 ATP + 2 H2O = cob(II)yrinate a,c diamide + 2 L-glutamate + 2 ADP + 2 phosphate + 2 H(+)</text>
        <dbReference type="Rhea" id="RHEA:26289"/>
        <dbReference type="ChEBI" id="CHEBI:15377"/>
        <dbReference type="ChEBI" id="CHEBI:15378"/>
        <dbReference type="ChEBI" id="CHEBI:29985"/>
        <dbReference type="ChEBI" id="CHEBI:30616"/>
        <dbReference type="ChEBI" id="CHEBI:43474"/>
        <dbReference type="ChEBI" id="CHEBI:58359"/>
        <dbReference type="ChEBI" id="CHEBI:58537"/>
        <dbReference type="ChEBI" id="CHEBI:58894"/>
        <dbReference type="ChEBI" id="CHEBI:456216"/>
        <dbReference type="EC" id="6.3.5.11"/>
    </reaction>
</comment>
<feature type="site" description="Increases nucleophilicity of active site Cys" evidence="8">
    <location>
        <position position="432"/>
    </location>
</feature>
<dbReference type="GO" id="GO:0009236">
    <property type="term" value="P:cobalamin biosynthetic process"/>
    <property type="evidence" value="ECO:0007669"/>
    <property type="project" value="UniProtKB-UniRule"/>
</dbReference>
<dbReference type="PROSITE" id="PS51274">
    <property type="entry name" value="GATASE_COBBQ"/>
    <property type="match status" value="1"/>
</dbReference>
<dbReference type="PANTHER" id="PTHR43873">
    <property type="entry name" value="COBYRINATE A,C-DIAMIDE SYNTHASE"/>
    <property type="match status" value="1"/>
</dbReference>
<keyword evidence="12" id="KW-1185">Reference proteome</keyword>
<reference evidence="12" key="1">
    <citation type="journal article" date="2017" name="Environ. Microbiol. Rep.">
        <title>Genetic Diversity of Marine Anaerobic Ammonium-Oxidizing Bacteria as Revealed by Genomic and Proteomic Analyses of 'Candidatus Scalindua japonica'.</title>
        <authorList>
            <person name="Oshiki M."/>
            <person name="Mizuto K."/>
            <person name="Kimura Z."/>
            <person name="Kindaichi T."/>
            <person name="Satoh H."/>
            <person name="Okabe S."/>
        </authorList>
    </citation>
    <scope>NUCLEOTIDE SEQUENCE [LARGE SCALE GENOMIC DNA]</scope>
    <source>
        <strain evidence="12">husup-a2</strain>
    </source>
</reference>
<dbReference type="AlphaFoldDB" id="A0A286U0D7"/>
<dbReference type="Gene3D" id="3.40.50.880">
    <property type="match status" value="1"/>
</dbReference>
<dbReference type="EMBL" id="BAOS01000027">
    <property type="protein sequence ID" value="GAX61609.1"/>
    <property type="molecule type" value="Genomic_DNA"/>
</dbReference>
<comment type="cofactor">
    <cofactor evidence="1 8">
        <name>Mg(2+)</name>
        <dbReference type="ChEBI" id="CHEBI:18420"/>
    </cofactor>
</comment>
<comment type="miscellaneous">
    <text evidence="8">The a and c carboxylates of cobyrinate are activated for nucleophilic attack via formation of a phosphorylated intermediate by ATP. CbiA catalyzes first the amidation of the c-carboxylate, and then that of the a-carboxylate.</text>
</comment>
<keyword evidence="6 8" id="KW-0460">Magnesium</keyword>
<feature type="active site" description="Nucleophile" evidence="8">
    <location>
        <position position="330"/>
    </location>
</feature>
<comment type="pathway">
    <text evidence="8">Cofactor biosynthesis; adenosylcobalamin biosynthesis; cob(II)yrinate a,c-diamide from sirohydrochlorin (anaerobic route): step 10/10.</text>
</comment>
<name>A0A286U0D7_9BACT</name>
<dbReference type="CDD" id="cd05388">
    <property type="entry name" value="CobB_N"/>
    <property type="match status" value="1"/>
</dbReference>
<dbReference type="SUPFAM" id="SSF52540">
    <property type="entry name" value="P-loop containing nucleoside triphosphate hydrolases"/>
    <property type="match status" value="1"/>
</dbReference>
<feature type="domain" description="CobB/CobQ-like glutamine amidotransferase" evidence="10">
    <location>
        <begin position="247"/>
        <end position="437"/>
    </location>
</feature>
<organism evidence="11 12">
    <name type="scientific">Candidatus Scalindua japonica</name>
    <dbReference type="NCBI Taxonomy" id="1284222"/>
    <lineage>
        <taxon>Bacteria</taxon>
        <taxon>Pseudomonadati</taxon>
        <taxon>Planctomycetota</taxon>
        <taxon>Candidatus Brocadiia</taxon>
        <taxon>Candidatus Brocadiales</taxon>
        <taxon>Candidatus Scalinduaceae</taxon>
        <taxon>Candidatus Scalindua</taxon>
    </lineage>
</organism>
<feature type="domain" description="CobQ/CobB/MinD/ParA nucleotide binding" evidence="9">
    <location>
        <begin position="1"/>
        <end position="185"/>
    </location>
</feature>
<evidence type="ECO:0000259" key="9">
    <source>
        <dbReference type="Pfam" id="PF01656"/>
    </source>
</evidence>
<comment type="function">
    <text evidence="8">Catalyzes the ATP-dependent amidation of the two carboxylate groups at positions a and c of cobyrinate, using either L-glutamine or ammonia as the nitrogen source.</text>
</comment>
<dbReference type="SUPFAM" id="SSF52317">
    <property type="entry name" value="Class I glutamine amidotransferase-like"/>
    <property type="match status" value="1"/>
</dbReference>
<dbReference type="InterPro" id="IPR002586">
    <property type="entry name" value="CobQ/CobB/MinD/ParA_Nub-bd_dom"/>
</dbReference>
<protein>
    <recommendedName>
        <fullName evidence="8">Cobyrinate a,c-diamide synthase</fullName>
        <ecNumber evidence="8">6.3.5.11</ecNumber>
    </recommendedName>
    <alternativeName>
        <fullName evidence="8">Cobyrinic acid a,c-diamide synthetase</fullName>
    </alternativeName>
</protein>
<evidence type="ECO:0000256" key="7">
    <source>
        <dbReference type="ARBA" id="ARBA00022962"/>
    </source>
</evidence>